<dbReference type="PANTHER" id="PTHR34659:SF6">
    <property type="entry name" value="MUCIN-RELATED"/>
    <property type="match status" value="1"/>
</dbReference>
<dbReference type="GO" id="GO:0005776">
    <property type="term" value="C:autophagosome"/>
    <property type="evidence" value="ECO:0007669"/>
    <property type="project" value="TreeGrafter"/>
</dbReference>
<sequence>MNTESKGRAWYGKIYRKLETILVEVDSLASQGKVSLSSNDPPGSDSVRDEPDKLTEEHSDCNQKATTSLCRNDPISSQASHHSPEGFMTATACNDDTFVSPSGIPTGDSNLTPLATEIQAVPAHDKVANIGSFCSTSIKVNQDDEFFIEDFDAAPLDTIDLYDMTFREDPSDFDDNLLYEARDRTRQLRSFKSKIMDVLTSKRRREKEYEQLAIWFGDADMGCDLMNTKEHAATPLDPKSSQTNVPFASEDSEWELL</sequence>
<feature type="compositionally biased region" description="Polar residues" evidence="1">
    <location>
        <begin position="29"/>
        <end position="41"/>
    </location>
</feature>
<organism evidence="2 3">
    <name type="scientific">Thlaspi arvense</name>
    <name type="common">Field penny-cress</name>
    <dbReference type="NCBI Taxonomy" id="13288"/>
    <lineage>
        <taxon>Eukaryota</taxon>
        <taxon>Viridiplantae</taxon>
        <taxon>Streptophyta</taxon>
        <taxon>Embryophyta</taxon>
        <taxon>Tracheophyta</taxon>
        <taxon>Spermatophyta</taxon>
        <taxon>Magnoliopsida</taxon>
        <taxon>eudicotyledons</taxon>
        <taxon>Gunneridae</taxon>
        <taxon>Pentapetalae</taxon>
        <taxon>rosids</taxon>
        <taxon>malvids</taxon>
        <taxon>Brassicales</taxon>
        <taxon>Brassicaceae</taxon>
        <taxon>Thlaspideae</taxon>
        <taxon>Thlaspi</taxon>
    </lineage>
</organism>
<evidence type="ECO:0000313" key="3">
    <source>
        <dbReference type="Proteomes" id="UP000836841"/>
    </source>
</evidence>
<dbReference type="PANTHER" id="PTHR34659">
    <property type="entry name" value="BNAA05G11610D PROTEIN"/>
    <property type="match status" value="1"/>
</dbReference>
<dbReference type="GO" id="GO:0061908">
    <property type="term" value="C:phagophore"/>
    <property type="evidence" value="ECO:0007669"/>
    <property type="project" value="TreeGrafter"/>
</dbReference>
<dbReference type="EMBL" id="OU466857">
    <property type="protein sequence ID" value="CAH2037097.1"/>
    <property type="molecule type" value="Genomic_DNA"/>
</dbReference>
<protein>
    <submittedName>
        <fullName evidence="2">Uncharacterized protein</fullName>
    </submittedName>
</protein>
<gene>
    <name evidence="2" type="ORF">TAV2_LOCUS2700</name>
</gene>
<dbReference type="AlphaFoldDB" id="A0AAU9RE50"/>
<evidence type="ECO:0000313" key="2">
    <source>
        <dbReference type="EMBL" id="CAH2037097.1"/>
    </source>
</evidence>
<dbReference type="Proteomes" id="UP000836841">
    <property type="component" value="Chromosome 1"/>
</dbReference>
<evidence type="ECO:0000256" key="1">
    <source>
        <dbReference type="SAM" id="MobiDB-lite"/>
    </source>
</evidence>
<feature type="region of interest" description="Disordered" evidence="1">
    <location>
        <begin position="233"/>
        <end position="257"/>
    </location>
</feature>
<keyword evidence="3" id="KW-1185">Reference proteome</keyword>
<proteinExistence type="predicted"/>
<dbReference type="InterPro" id="IPR053273">
    <property type="entry name" value="CST_Regulator"/>
</dbReference>
<feature type="compositionally biased region" description="Basic and acidic residues" evidence="1">
    <location>
        <begin position="46"/>
        <end position="61"/>
    </location>
</feature>
<accession>A0AAU9RE50</accession>
<name>A0AAU9RE50_THLAR</name>
<reference evidence="2 3" key="1">
    <citation type="submission" date="2022-03" db="EMBL/GenBank/DDBJ databases">
        <authorList>
            <person name="Nunn A."/>
            <person name="Chopra R."/>
            <person name="Nunn A."/>
            <person name="Contreras Garrido A."/>
        </authorList>
    </citation>
    <scope>NUCLEOTIDE SEQUENCE [LARGE SCALE GENOMIC DNA]</scope>
</reference>
<dbReference type="GO" id="GO:0006950">
    <property type="term" value="P:response to stress"/>
    <property type="evidence" value="ECO:0007669"/>
    <property type="project" value="TreeGrafter"/>
</dbReference>
<feature type="region of interest" description="Disordered" evidence="1">
    <location>
        <begin position="29"/>
        <end position="66"/>
    </location>
</feature>